<organism evidence="1 2">
    <name type="scientific">Xanthomarina spongicola</name>
    <dbReference type="NCBI Taxonomy" id="570520"/>
    <lineage>
        <taxon>Bacteria</taxon>
        <taxon>Pseudomonadati</taxon>
        <taxon>Bacteroidota</taxon>
        <taxon>Flavobacteriia</taxon>
        <taxon>Flavobacteriales</taxon>
        <taxon>Flavobacteriaceae</taxon>
        <taxon>Xanthomarina</taxon>
    </lineage>
</organism>
<name>A0A316DHU2_9FLAO</name>
<evidence type="ECO:0008006" key="3">
    <source>
        <dbReference type="Google" id="ProtNLM"/>
    </source>
</evidence>
<keyword evidence="2" id="KW-1185">Reference proteome</keyword>
<gene>
    <name evidence="1" type="ORF">LX78_02796</name>
</gene>
<dbReference type="EMBL" id="QGGP01000010">
    <property type="protein sequence ID" value="PWK17256.1"/>
    <property type="molecule type" value="Genomic_DNA"/>
</dbReference>
<comment type="caution">
    <text evidence="1">The sequence shown here is derived from an EMBL/GenBank/DDBJ whole genome shotgun (WGS) entry which is preliminary data.</text>
</comment>
<evidence type="ECO:0000313" key="2">
    <source>
        <dbReference type="Proteomes" id="UP000245430"/>
    </source>
</evidence>
<dbReference type="AlphaFoldDB" id="A0A316DHU2"/>
<dbReference type="OrthoDB" id="1150971at2"/>
<proteinExistence type="predicted"/>
<evidence type="ECO:0000313" key="1">
    <source>
        <dbReference type="EMBL" id="PWK17256.1"/>
    </source>
</evidence>
<dbReference type="SUPFAM" id="SSF48452">
    <property type="entry name" value="TPR-like"/>
    <property type="match status" value="1"/>
</dbReference>
<sequence>MTQIKQLIVIVAIVLTGSIQSQTDYEKAMEKAFSLWEVEGLTAAEQFFERIANAEPNEWLPNYYVAQINSLKSWEEKDANIIKAQLDKAQTFLDVAKSISKDNPEILVMQAHIYTNWVVFDGAFYGMKYGATISELYEKAYRLAPENPRVVFSKADWGYGSAQYFGQDTAPYCKEIEKSLELFANFKPETNFSPTWGKERAEQVLKECK</sequence>
<dbReference type="InterPro" id="IPR011990">
    <property type="entry name" value="TPR-like_helical_dom_sf"/>
</dbReference>
<dbReference type="Proteomes" id="UP000245430">
    <property type="component" value="Unassembled WGS sequence"/>
</dbReference>
<dbReference type="Gene3D" id="1.25.40.10">
    <property type="entry name" value="Tetratricopeptide repeat domain"/>
    <property type="match status" value="1"/>
</dbReference>
<dbReference type="RefSeq" id="WP_109683378.1">
    <property type="nucleotide sequence ID" value="NZ_QGGP01000010.1"/>
</dbReference>
<protein>
    <recommendedName>
        <fullName evidence="3">Tetratricopeptide repeat protein</fullName>
    </recommendedName>
</protein>
<accession>A0A316DHU2</accession>
<reference evidence="1 2" key="1">
    <citation type="submission" date="2018-05" db="EMBL/GenBank/DDBJ databases">
        <title>Genomic Encyclopedia of Archaeal and Bacterial Type Strains, Phase II (KMG-II): from individual species to whole genera.</title>
        <authorList>
            <person name="Goeker M."/>
        </authorList>
    </citation>
    <scope>NUCLEOTIDE SEQUENCE [LARGE SCALE GENOMIC DNA]</scope>
    <source>
        <strain evidence="1 2">DSM 22637</strain>
    </source>
</reference>